<comment type="caution">
    <text evidence="2">The sequence shown here is derived from an EMBL/GenBank/DDBJ whole genome shotgun (WGS) entry which is preliminary data.</text>
</comment>
<evidence type="ECO:0000313" key="2">
    <source>
        <dbReference type="EMBL" id="OWF65191.1"/>
    </source>
</evidence>
<sequence length="142" mass="16438">MKTWQMRRNCALTPKQLLQFYIVLVCLSLIVGIGFFLAGVWMIPVFTTLELTAVTIGFLIYCRHALDCETIEIEGKRLLVKKFIGYREKVYEFNAQWAKIEPPLEGSKTFFITQSDLRVELGQFVRPEQQIPLIASVRRHLG</sequence>
<dbReference type="EMBL" id="NAIA01000003">
    <property type="protein sequence ID" value="OWF65191.1"/>
    <property type="molecule type" value="Genomic_DNA"/>
</dbReference>
<proteinExistence type="predicted"/>
<dbReference type="RefSeq" id="WP_087909388.1">
    <property type="nucleotide sequence ID" value="NZ_NAIA01000003.1"/>
</dbReference>
<dbReference type="Pfam" id="PF10003">
    <property type="entry name" value="DUF2244"/>
    <property type="match status" value="1"/>
</dbReference>
<evidence type="ECO:0008006" key="4">
    <source>
        <dbReference type="Google" id="ProtNLM"/>
    </source>
</evidence>
<dbReference type="Proteomes" id="UP000196880">
    <property type="component" value="Unassembled WGS sequence"/>
</dbReference>
<keyword evidence="1" id="KW-1133">Transmembrane helix</keyword>
<name>A0A210RW63_9BURK</name>
<dbReference type="AlphaFoldDB" id="A0A210RW63"/>
<feature type="transmembrane region" description="Helical" evidence="1">
    <location>
        <begin position="20"/>
        <end position="43"/>
    </location>
</feature>
<dbReference type="InterPro" id="IPR019253">
    <property type="entry name" value="DUF2244_TM"/>
</dbReference>
<protein>
    <recommendedName>
        <fullName evidence="4">DUF2244 domain-containing protein</fullName>
    </recommendedName>
</protein>
<keyword evidence="1" id="KW-0812">Transmembrane</keyword>
<keyword evidence="3" id="KW-1185">Reference proteome</keyword>
<keyword evidence="1" id="KW-0472">Membrane</keyword>
<evidence type="ECO:0000313" key="3">
    <source>
        <dbReference type="Proteomes" id="UP000196880"/>
    </source>
</evidence>
<accession>A0A210RW63</accession>
<evidence type="ECO:0000256" key="1">
    <source>
        <dbReference type="SAM" id="Phobius"/>
    </source>
</evidence>
<gene>
    <name evidence="2" type="ORF">B6A14_05095</name>
</gene>
<organism evidence="2 3">
    <name type="scientific">Polynucleobacter hirudinilacicola</name>
    <dbReference type="NCBI Taxonomy" id="1743166"/>
    <lineage>
        <taxon>Bacteria</taxon>
        <taxon>Pseudomonadati</taxon>
        <taxon>Pseudomonadota</taxon>
        <taxon>Betaproteobacteria</taxon>
        <taxon>Burkholderiales</taxon>
        <taxon>Burkholderiaceae</taxon>
        <taxon>Polynucleobacter</taxon>
    </lineage>
</organism>
<reference evidence="2 3" key="1">
    <citation type="submission" date="2017-03" db="EMBL/GenBank/DDBJ databases">
        <title>New species Polynucleobacter sp. MWH-EgelM1-30-B4.</title>
        <authorList>
            <person name="Hahn M.W."/>
        </authorList>
    </citation>
    <scope>NUCLEOTIDE SEQUENCE [LARGE SCALE GENOMIC DNA]</scope>
    <source>
        <strain evidence="2 3">MWH-EgelM1-30-B4</strain>
    </source>
</reference>
<dbReference type="OrthoDB" id="9091577at2"/>